<evidence type="ECO:0000313" key="3">
    <source>
        <dbReference type="EMBL" id="RYC66521.1"/>
    </source>
</evidence>
<comment type="similarity">
    <text evidence="1">Belongs to the initiator RepB protein family.</text>
</comment>
<dbReference type="SUPFAM" id="SSF46785">
    <property type="entry name" value="Winged helix' DNA-binding domain"/>
    <property type="match status" value="2"/>
</dbReference>
<proteinExistence type="inferred from homology"/>
<accession>A0A4Q2UGJ8</accession>
<dbReference type="InterPro" id="IPR036390">
    <property type="entry name" value="WH_DNA-bd_sf"/>
</dbReference>
<dbReference type="Pfam" id="PF21205">
    <property type="entry name" value="Rep3_C"/>
    <property type="match status" value="1"/>
</dbReference>
<keyword evidence="4" id="KW-1185">Reference proteome</keyword>
<organism evidence="3 4">
    <name type="scientific">Spirosoma sordidisoli</name>
    <dbReference type="NCBI Taxonomy" id="2502893"/>
    <lineage>
        <taxon>Bacteria</taxon>
        <taxon>Pseudomonadati</taxon>
        <taxon>Bacteroidota</taxon>
        <taxon>Cytophagia</taxon>
        <taxon>Cytophagales</taxon>
        <taxon>Cytophagaceae</taxon>
        <taxon>Spirosoma</taxon>
    </lineage>
</organism>
<dbReference type="InterPro" id="IPR036388">
    <property type="entry name" value="WH-like_DNA-bd_sf"/>
</dbReference>
<dbReference type="AlphaFoldDB" id="A0A4Q2UGJ8"/>
<dbReference type="InterPro" id="IPR000525">
    <property type="entry name" value="Initiator_Rep_WH1"/>
</dbReference>
<comment type="caution">
    <text evidence="3">The sequence shown here is derived from an EMBL/GenBank/DDBJ whole genome shotgun (WGS) entry which is preliminary data.</text>
</comment>
<evidence type="ECO:0000256" key="1">
    <source>
        <dbReference type="ARBA" id="ARBA00038283"/>
    </source>
</evidence>
<reference evidence="3 4" key="1">
    <citation type="submission" date="2019-01" db="EMBL/GenBank/DDBJ databases">
        <title>Spirosoma flava sp. nov., a propanil-degrading bacterium isolated from herbicide-contaminated soil.</title>
        <authorList>
            <person name="Zhang L."/>
            <person name="Jiang J.-D."/>
        </authorList>
    </citation>
    <scope>NUCLEOTIDE SEQUENCE [LARGE SCALE GENOMIC DNA]</scope>
    <source>
        <strain evidence="3 4">TY50</strain>
    </source>
</reference>
<dbReference type="Pfam" id="PF01051">
    <property type="entry name" value="Rep3_N"/>
    <property type="match status" value="1"/>
</dbReference>
<evidence type="ECO:0000313" key="4">
    <source>
        <dbReference type="Proteomes" id="UP000290407"/>
    </source>
</evidence>
<dbReference type="RefSeq" id="WP_129606705.1">
    <property type="nucleotide sequence ID" value="NZ_SBLB01000014.1"/>
</dbReference>
<dbReference type="GO" id="GO:0006270">
    <property type="term" value="P:DNA replication initiation"/>
    <property type="evidence" value="ECO:0007669"/>
    <property type="project" value="InterPro"/>
</dbReference>
<feature type="domain" description="Initiator Rep protein WH1" evidence="2">
    <location>
        <begin position="6"/>
        <end position="145"/>
    </location>
</feature>
<dbReference type="Gene3D" id="1.10.10.10">
    <property type="entry name" value="Winged helix-like DNA-binding domain superfamily/Winged helix DNA-binding domain"/>
    <property type="match status" value="2"/>
</dbReference>
<dbReference type="GO" id="GO:0003887">
    <property type="term" value="F:DNA-directed DNA polymerase activity"/>
    <property type="evidence" value="ECO:0007669"/>
    <property type="project" value="InterPro"/>
</dbReference>
<protein>
    <submittedName>
        <fullName evidence="3">RepB family plasmid replication initiator protein</fullName>
    </submittedName>
</protein>
<dbReference type="Proteomes" id="UP000290407">
    <property type="component" value="Unassembled WGS sequence"/>
</dbReference>
<dbReference type="EMBL" id="SBLB01000014">
    <property type="protein sequence ID" value="RYC66521.1"/>
    <property type="molecule type" value="Genomic_DNA"/>
</dbReference>
<evidence type="ECO:0000259" key="2">
    <source>
        <dbReference type="Pfam" id="PF01051"/>
    </source>
</evidence>
<sequence>MENKLIVQDNAITSARYEMNALEKNIVYMMMAQLRKDDAADTIYYISVRELMDKTATKNSYEDFKRATEQLIGRVLQIHRPNGNLLQVAMISSAEYMVGQGIIEIGLDPKIRPFFFDLKQNFTAFQLHMALSLDSKYAKRVYEMLAQYKNLGELKIEVIELKRRLYLYDEKTGSEQYKNWADFERRILIVAQKEINEKTDLRISYATVKQGRRVDSLVFTIKAGLQQMVIDYKDENTALFSRLVNDFRLRKEQAQAVVDRFSAADIAKRLYDIQIMRSDGKIQNIGGYTAKSFGV</sequence>
<name>A0A4Q2UGJ8_9BACT</name>
<gene>
    <name evidence="3" type="ORF">EQG79_29565</name>
</gene>